<feature type="domain" description="Type I restriction modification DNA specificity" evidence="4">
    <location>
        <begin position="282"/>
        <end position="426"/>
    </location>
</feature>
<dbReference type="InterPro" id="IPR000055">
    <property type="entry name" value="Restrct_endonuc_typeI_TRD"/>
</dbReference>
<proteinExistence type="inferred from homology"/>
<name>A0A9D9HJU6_9BACT</name>
<dbReference type="GO" id="GO:0004519">
    <property type="term" value="F:endonuclease activity"/>
    <property type="evidence" value="ECO:0007669"/>
    <property type="project" value="UniProtKB-KW"/>
</dbReference>
<comment type="caution">
    <text evidence="5">The sequence shown here is derived from an EMBL/GenBank/DDBJ whole genome shotgun (WGS) entry which is preliminary data.</text>
</comment>
<dbReference type="PANTHER" id="PTHR43140:SF1">
    <property type="entry name" value="TYPE I RESTRICTION ENZYME ECOKI SPECIFICITY SUBUNIT"/>
    <property type="match status" value="1"/>
</dbReference>
<dbReference type="Pfam" id="PF01420">
    <property type="entry name" value="Methylase_S"/>
    <property type="match status" value="2"/>
</dbReference>
<keyword evidence="3" id="KW-0238">DNA-binding</keyword>
<sequence length="450" mass="50097">MINSIPQHIDKDKIFIVNRSEIEGRLEPNYYRPSISLLEKKVRSLATKKLRDYASSIAGGATPKKTEVEKYYSDAENGVPFLRVQNLQTTGELLLAGCLYINHETHNGLLKRSQVSEGDLLIKITGIGRMAVASVAPKNFIGNTNQHMVVVKTGNADISKYLAQYLNLDIIEKIASRHSTGGTRPALDYPSLMNLPIIEGIDFSSIVNAIKEKNTKDATAQQLLDNIDNYLLSELGITIPQVDTTLDNRIFLSSFHTIEGNRIDPTFTLYLGKNALSTKYENTLLRSIAYIVKGNALSSSEIENGSIPVIAGGQTSPYNHSHANYEGNVITVSASGAYAGYVWYHDYPIYATDCCVIFSKDESCYITKYLFEVLKLQQKSIYRLQTGAAQPHVYASDLQLLNIPIIPQKKQQEIVDYITNIRNKAKALQAEGKEILDNAKRKVEHMIIGM</sequence>
<feature type="domain" description="Type I restriction modification DNA specificity" evidence="4">
    <location>
        <begin position="47"/>
        <end position="197"/>
    </location>
</feature>
<keyword evidence="5" id="KW-0255">Endonuclease</keyword>
<dbReference type="Gene3D" id="3.90.220.20">
    <property type="entry name" value="DNA methylase specificity domains"/>
    <property type="match status" value="2"/>
</dbReference>
<dbReference type="InterPro" id="IPR051212">
    <property type="entry name" value="Type-I_RE_S_subunit"/>
</dbReference>
<gene>
    <name evidence="5" type="ORF">IAC08_01975</name>
</gene>
<dbReference type="PANTHER" id="PTHR43140">
    <property type="entry name" value="TYPE-1 RESTRICTION ENZYME ECOKI SPECIFICITY PROTEIN"/>
    <property type="match status" value="1"/>
</dbReference>
<dbReference type="Proteomes" id="UP000823617">
    <property type="component" value="Unassembled WGS sequence"/>
</dbReference>
<reference evidence="5" key="2">
    <citation type="journal article" date="2021" name="PeerJ">
        <title>Extensive microbial diversity within the chicken gut microbiome revealed by metagenomics and culture.</title>
        <authorList>
            <person name="Gilroy R."/>
            <person name="Ravi A."/>
            <person name="Getino M."/>
            <person name="Pursley I."/>
            <person name="Horton D.L."/>
            <person name="Alikhan N.F."/>
            <person name="Baker D."/>
            <person name="Gharbi K."/>
            <person name="Hall N."/>
            <person name="Watson M."/>
            <person name="Adriaenssens E.M."/>
            <person name="Foster-Nyarko E."/>
            <person name="Jarju S."/>
            <person name="Secka A."/>
            <person name="Antonio M."/>
            <person name="Oren A."/>
            <person name="Chaudhuri R.R."/>
            <person name="La Ragione R."/>
            <person name="Hildebrand F."/>
            <person name="Pallen M.J."/>
        </authorList>
    </citation>
    <scope>NUCLEOTIDE SEQUENCE</scope>
    <source>
        <strain evidence="5">B1-3475</strain>
    </source>
</reference>
<accession>A0A9D9HJU6</accession>
<keyword evidence="5" id="KW-0378">Hydrolase</keyword>
<comment type="similarity">
    <text evidence="1">Belongs to the type-I restriction system S methylase family.</text>
</comment>
<dbReference type="SUPFAM" id="SSF116734">
    <property type="entry name" value="DNA methylase specificity domain"/>
    <property type="match status" value="2"/>
</dbReference>
<dbReference type="AlphaFoldDB" id="A0A9D9HJU6"/>
<evidence type="ECO:0000256" key="2">
    <source>
        <dbReference type="ARBA" id="ARBA00022747"/>
    </source>
</evidence>
<reference evidence="5" key="1">
    <citation type="submission" date="2020-10" db="EMBL/GenBank/DDBJ databases">
        <authorList>
            <person name="Gilroy R."/>
        </authorList>
    </citation>
    <scope>NUCLEOTIDE SEQUENCE</scope>
    <source>
        <strain evidence="5">B1-3475</strain>
    </source>
</reference>
<dbReference type="EMBL" id="JADIMK010000014">
    <property type="protein sequence ID" value="MBO8455158.1"/>
    <property type="molecule type" value="Genomic_DNA"/>
</dbReference>
<evidence type="ECO:0000313" key="5">
    <source>
        <dbReference type="EMBL" id="MBO8455158.1"/>
    </source>
</evidence>
<keyword evidence="2" id="KW-0680">Restriction system</keyword>
<evidence type="ECO:0000256" key="1">
    <source>
        <dbReference type="ARBA" id="ARBA00010923"/>
    </source>
</evidence>
<dbReference type="CDD" id="cd17291">
    <property type="entry name" value="RMtype1_S_MgeORF438P-TRD-CR_like"/>
    <property type="match status" value="1"/>
</dbReference>
<evidence type="ECO:0000313" key="6">
    <source>
        <dbReference type="Proteomes" id="UP000823617"/>
    </source>
</evidence>
<dbReference type="InterPro" id="IPR044946">
    <property type="entry name" value="Restrct_endonuc_typeI_TRD_sf"/>
</dbReference>
<evidence type="ECO:0000259" key="4">
    <source>
        <dbReference type="Pfam" id="PF01420"/>
    </source>
</evidence>
<organism evidence="5 6">
    <name type="scientific">Candidatus Cryptobacteroides intestinigallinarum</name>
    <dbReference type="NCBI Taxonomy" id="2840767"/>
    <lineage>
        <taxon>Bacteria</taxon>
        <taxon>Pseudomonadati</taxon>
        <taxon>Bacteroidota</taxon>
        <taxon>Bacteroidia</taxon>
        <taxon>Bacteroidales</taxon>
        <taxon>Candidatus Cryptobacteroides</taxon>
    </lineage>
</organism>
<protein>
    <submittedName>
        <fullName evidence="5">Restriction endonuclease subunit S</fullName>
    </submittedName>
</protein>
<evidence type="ECO:0000256" key="3">
    <source>
        <dbReference type="ARBA" id="ARBA00023125"/>
    </source>
</evidence>
<keyword evidence="5" id="KW-0540">Nuclease</keyword>
<dbReference type="GO" id="GO:0009307">
    <property type="term" value="P:DNA restriction-modification system"/>
    <property type="evidence" value="ECO:0007669"/>
    <property type="project" value="UniProtKB-KW"/>
</dbReference>
<dbReference type="GO" id="GO:0003677">
    <property type="term" value="F:DNA binding"/>
    <property type="evidence" value="ECO:0007669"/>
    <property type="project" value="UniProtKB-KW"/>
</dbReference>